<dbReference type="AlphaFoldDB" id="M5Q188"/>
<dbReference type="OrthoDB" id="5470692at2"/>
<dbReference type="PATRIC" id="fig|1262666.3.peg.2879"/>
<name>M5Q188_DESAF</name>
<evidence type="ECO:0008006" key="3">
    <source>
        <dbReference type="Google" id="ProtNLM"/>
    </source>
</evidence>
<reference evidence="1 2" key="1">
    <citation type="journal article" date="2013" name="Genome Announc.">
        <title>Draft Genome Sequence for Desulfovibrio africanus Strain PCS.</title>
        <authorList>
            <person name="Brown S.D."/>
            <person name="Utturkar S.M."/>
            <person name="Arkin A.P."/>
            <person name="Deutschbauer A.M."/>
            <person name="Elias D.A."/>
            <person name="Hazen T.C."/>
            <person name="Chakraborty R."/>
        </authorList>
    </citation>
    <scope>NUCLEOTIDE SEQUENCE [LARGE SCALE GENOMIC DNA]</scope>
    <source>
        <strain evidence="1 2">PCS</strain>
    </source>
</reference>
<accession>M5Q188</accession>
<dbReference type="InterPro" id="IPR059180">
    <property type="entry name" value="3D_YorM"/>
</dbReference>
<evidence type="ECO:0000313" key="2">
    <source>
        <dbReference type="Proteomes" id="UP000011922"/>
    </source>
</evidence>
<comment type="caution">
    <text evidence="1">The sequence shown here is derived from an EMBL/GenBank/DDBJ whole genome shotgun (WGS) entry which is preliminary data.</text>
</comment>
<evidence type="ECO:0000313" key="1">
    <source>
        <dbReference type="EMBL" id="EMG36343.1"/>
    </source>
</evidence>
<sequence length="170" mass="19238">MTSRVAVSFTLLVLIAVLILTQRTVSNLTGAVEASCTRIAQLEQSLLEERANIAVLNKFVMTNHETIRGMQRRKVLTVTAYSPRPEETNEDPFTTASNRPVRPGIVAVSRDLFDEGWVFGRKVYIKGMGVFTIDDLMHARKRNQVDIFMFETAKARDFGLQKLEVYLLDT</sequence>
<protein>
    <recommendedName>
        <fullName evidence="3">3D domain-containing protein</fullName>
    </recommendedName>
</protein>
<organism evidence="1 2">
    <name type="scientific">Desulfocurvibacter africanus PCS</name>
    <dbReference type="NCBI Taxonomy" id="1262666"/>
    <lineage>
        <taxon>Bacteria</taxon>
        <taxon>Pseudomonadati</taxon>
        <taxon>Thermodesulfobacteriota</taxon>
        <taxon>Desulfovibrionia</taxon>
        <taxon>Desulfovibrionales</taxon>
        <taxon>Desulfovibrionaceae</taxon>
        <taxon>Desulfocurvibacter</taxon>
    </lineage>
</organism>
<dbReference type="CDD" id="cd14667">
    <property type="entry name" value="3D_containing_proteins"/>
    <property type="match status" value="1"/>
</dbReference>
<gene>
    <name evidence="1" type="ORF">PCS_02846</name>
</gene>
<dbReference type="EMBL" id="AOSV01000030">
    <property type="protein sequence ID" value="EMG36343.1"/>
    <property type="molecule type" value="Genomic_DNA"/>
</dbReference>
<dbReference type="RefSeq" id="WP_005988281.1">
    <property type="nucleotide sequence ID" value="NZ_AOSV01000030.1"/>
</dbReference>
<dbReference type="Proteomes" id="UP000011922">
    <property type="component" value="Unassembled WGS sequence"/>
</dbReference>
<proteinExistence type="predicted"/>